<keyword evidence="1" id="KW-0472">Membrane</keyword>
<keyword evidence="1" id="KW-0812">Transmembrane</keyword>
<dbReference type="EMBL" id="VYZN01000044">
    <property type="protein sequence ID" value="KAE9529520.1"/>
    <property type="molecule type" value="Genomic_DNA"/>
</dbReference>
<dbReference type="Proteomes" id="UP000475862">
    <property type="component" value="Unassembled WGS sequence"/>
</dbReference>
<accession>A0A6G0TCX2</accession>
<reference evidence="2 3" key="1">
    <citation type="submission" date="2019-08" db="EMBL/GenBank/DDBJ databases">
        <title>The genome of the soybean aphid Biotype 1, its phylome, world population structure and adaptation to the North American continent.</title>
        <authorList>
            <person name="Giordano R."/>
            <person name="Donthu R.K."/>
            <person name="Hernandez A.G."/>
            <person name="Wright C.L."/>
            <person name="Zimin A.V."/>
        </authorList>
    </citation>
    <scope>NUCLEOTIDE SEQUENCE [LARGE SCALE GENOMIC DNA]</scope>
    <source>
        <tissue evidence="2">Whole aphids</tissue>
    </source>
</reference>
<proteinExistence type="predicted"/>
<evidence type="ECO:0000313" key="2">
    <source>
        <dbReference type="EMBL" id="KAE9529520.1"/>
    </source>
</evidence>
<keyword evidence="3" id="KW-1185">Reference proteome</keyword>
<evidence type="ECO:0000313" key="3">
    <source>
        <dbReference type="Proteomes" id="UP000475862"/>
    </source>
</evidence>
<keyword evidence="1" id="KW-1133">Transmembrane helix</keyword>
<protein>
    <submittedName>
        <fullName evidence="2">Uncharacterized protein</fullName>
    </submittedName>
</protein>
<evidence type="ECO:0000256" key="1">
    <source>
        <dbReference type="SAM" id="Phobius"/>
    </source>
</evidence>
<comment type="caution">
    <text evidence="2">The sequence shown here is derived from an EMBL/GenBank/DDBJ whole genome shotgun (WGS) entry which is preliminary data.</text>
</comment>
<gene>
    <name evidence="2" type="ORF">AGLY_011616</name>
</gene>
<dbReference type="AlphaFoldDB" id="A0A6G0TCX2"/>
<name>A0A6G0TCX2_APHGL</name>
<organism evidence="2 3">
    <name type="scientific">Aphis glycines</name>
    <name type="common">Soybean aphid</name>
    <dbReference type="NCBI Taxonomy" id="307491"/>
    <lineage>
        <taxon>Eukaryota</taxon>
        <taxon>Metazoa</taxon>
        <taxon>Ecdysozoa</taxon>
        <taxon>Arthropoda</taxon>
        <taxon>Hexapoda</taxon>
        <taxon>Insecta</taxon>
        <taxon>Pterygota</taxon>
        <taxon>Neoptera</taxon>
        <taxon>Paraneoptera</taxon>
        <taxon>Hemiptera</taxon>
        <taxon>Sternorrhyncha</taxon>
        <taxon>Aphidomorpha</taxon>
        <taxon>Aphidoidea</taxon>
        <taxon>Aphididae</taxon>
        <taxon>Aphidini</taxon>
        <taxon>Aphis</taxon>
        <taxon>Aphis</taxon>
    </lineage>
</organism>
<feature type="transmembrane region" description="Helical" evidence="1">
    <location>
        <begin position="32"/>
        <end position="50"/>
    </location>
</feature>
<sequence>MNKLNMTTIKNKLFRTICCHVLFSHLDSTKNYIYIIYISNIFKIIHYILLRIRKLKKQEHIIKCLIINIKNTDTNVQWLLLNTNNKSYNQFTNCLNARNLSRDLKQATEIQVSVHIYTYEFIYIIFDKCILNNEKFTRKLPFPMSGFSSRHQTFPTEIYKIKHNFHKTITQKYL</sequence>